<keyword evidence="1" id="KW-1133">Transmembrane helix</keyword>
<dbReference type="KEGG" id="afs:AFR_33045"/>
<dbReference type="InterPro" id="IPR056411">
    <property type="entry name" value="CysS_C"/>
</dbReference>
<evidence type="ECO:0000313" key="4">
    <source>
        <dbReference type="EMBL" id="AGZ44867.1"/>
    </source>
</evidence>
<proteinExistence type="predicted"/>
<dbReference type="PATRIC" id="fig|1246995.3.peg.6688"/>
<keyword evidence="1" id="KW-0812">Transmembrane</keyword>
<dbReference type="EMBL" id="CP006272">
    <property type="protein sequence ID" value="AGZ44867.1"/>
    <property type="molecule type" value="Genomic_DNA"/>
</dbReference>
<feature type="domain" description="YqeB PH" evidence="3">
    <location>
        <begin position="2"/>
        <end position="137"/>
    </location>
</feature>
<name>U5W784_9ACTN</name>
<keyword evidence="5" id="KW-1185">Reference proteome</keyword>
<evidence type="ECO:0000313" key="5">
    <source>
        <dbReference type="Proteomes" id="UP000017746"/>
    </source>
</evidence>
<evidence type="ECO:0000256" key="1">
    <source>
        <dbReference type="SAM" id="Phobius"/>
    </source>
</evidence>
<protein>
    <recommendedName>
        <fullName evidence="6">DUF308 domain-containing protein</fullName>
    </recommendedName>
</protein>
<evidence type="ECO:0000259" key="3">
    <source>
        <dbReference type="Pfam" id="PF23494"/>
    </source>
</evidence>
<feature type="transmembrane region" description="Helical" evidence="1">
    <location>
        <begin position="53"/>
        <end position="71"/>
    </location>
</feature>
<evidence type="ECO:0008006" key="6">
    <source>
        <dbReference type="Google" id="ProtNLM"/>
    </source>
</evidence>
<organism evidence="4 5">
    <name type="scientific">Actinoplanes friuliensis DSM 7358</name>
    <dbReference type="NCBI Taxonomy" id="1246995"/>
    <lineage>
        <taxon>Bacteria</taxon>
        <taxon>Bacillati</taxon>
        <taxon>Actinomycetota</taxon>
        <taxon>Actinomycetes</taxon>
        <taxon>Micromonosporales</taxon>
        <taxon>Micromonosporaceae</taxon>
        <taxon>Actinoplanes</taxon>
    </lineage>
</organism>
<dbReference type="InterPro" id="IPR057798">
    <property type="entry name" value="PH_YqeB"/>
</dbReference>
<dbReference type="Pfam" id="PF23494">
    <property type="entry name" value="bPH_10"/>
    <property type="match status" value="1"/>
</dbReference>
<reference evidence="4 5" key="1">
    <citation type="journal article" date="2014" name="J. Biotechnol.">
        <title>Complete genome sequence of the actinobacterium Actinoplanes friuliensis HAG 010964, producer of the lipopeptide antibiotic friulimycin.</title>
        <authorList>
            <person name="Ruckert C."/>
            <person name="Szczepanowski R."/>
            <person name="Albersmeier A."/>
            <person name="Goesmann A."/>
            <person name="Fischer N."/>
            <person name="Steinkamper A."/>
            <person name="Puhler A."/>
            <person name="Biener R."/>
            <person name="Schwartz D."/>
            <person name="Kalinowski J."/>
        </authorList>
    </citation>
    <scope>NUCLEOTIDE SEQUENCE [LARGE SCALE GENOMIC DNA]</scope>
    <source>
        <strain evidence="4 5">DSM 7358</strain>
    </source>
</reference>
<evidence type="ECO:0000259" key="2">
    <source>
        <dbReference type="Pfam" id="PF23493"/>
    </source>
</evidence>
<dbReference type="Proteomes" id="UP000017746">
    <property type="component" value="Chromosome"/>
</dbReference>
<dbReference type="eggNOG" id="ENOG502ZBUP">
    <property type="taxonomic scope" value="Bacteria"/>
</dbReference>
<dbReference type="Pfam" id="PF23493">
    <property type="entry name" value="CysS_C"/>
    <property type="match status" value="1"/>
</dbReference>
<dbReference type="AlphaFoldDB" id="U5W784"/>
<keyword evidence="1" id="KW-0472">Membrane</keyword>
<dbReference type="HOGENOM" id="CLU_092058_0_0_11"/>
<sequence length="211" mass="23421">MWARAAMWVALPVAGAGVGWVVHQLPEWILRIPFLPMRGPFKLAERLPEPESTIGALALGTIAGLVLAFLADRESLTVRMSGTEVTLTRPGTTRTLPRADVTVAYRERDQLVLLGRTGRELAREPFNVSPRRLAGVFGPAWSDQDPYADAYRRWVPNLPDLPAEAEAVFAARQQALDRGDSDDAKDLRAELARLGFVVRDEKKRQHFRATG</sequence>
<feature type="domain" description="Cysteinyl-tRNA ligase anticodon binding" evidence="2">
    <location>
        <begin position="159"/>
        <end position="208"/>
    </location>
</feature>
<gene>
    <name evidence="4" type="ORF">AFR_33045</name>
</gene>
<accession>U5W784</accession>
<dbReference type="STRING" id="1246995.AFR_33045"/>